<organism evidence="2 3">
    <name type="scientific">Rhodanobacter fulvus Jip2</name>
    <dbReference type="NCBI Taxonomy" id="1163408"/>
    <lineage>
        <taxon>Bacteria</taxon>
        <taxon>Pseudomonadati</taxon>
        <taxon>Pseudomonadota</taxon>
        <taxon>Gammaproteobacteria</taxon>
        <taxon>Lysobacterales</taxon>
        <taxon>Rhodanobacteraceae</taxon>
        <taxon>Rhodanobacter</taxon>
    </lineage>
</organism>
<protein>
    <submittedName>
        <fullName evidence="2">Bacteriophage protein</fullName>
    </submittedName>
</protein>
<keyword evidence="3" id="KW-1185">Reference proteome</keyword>
<name>I4VMU0_9GAMM</name>
<dbReference type="Proteomes" id="UP000004210">
    <property type="component" value="Unassembled WGS sequence"/>
</dbReference>
<evidence type="ECO:0000313" key="2">
    <source>
        <dbReference type="EMBL" id="EIL88531.1"/>
    </source>
</evidence>
<evidence type="ECO:0000313" key="3">
    <source>
        <dbReference type="Proteomes" id="UP000004210"/>
    </source>
</evidence>
<dbReference type="STRING" id="1163408.UU9_12308"/>
<dbReference type="AlphaFoldDB" id="I4VMU0"/>
<dbReference type="EMBL" id="AJXU01000051">
    <property type="protein sequence ID" value="EIL88531.1"/>
    <property type="molecule type" value="Genomic_DNA"/>
</dbReference>
<sequence length="201" mass="21204">MVAPMANDSTTAGYLAPTGTVVADDALEDIFTGMVVGIAGIAAGLVRPRWQTNPPPIPAASVNWCAIGITTTTPDANAAISHSPGLDGEGIDNLLRHEDIEVMASFYGPQGQANGLRLRDGLQIAQNRDTLALAGVSFVSAGILRNAPDLANQQWIRRYDLLLTFRRAVARTYNIRNLQSADGNVSDGSTSVDFAVTDGQP</sequence>
<proteinExistence type="predicted"/>
<dbReference type="Pfam" id="PF23961">
    <property type="entry name" value="Phage_tail_terminator_9"/>
    <property type="match status" value="1"/>
</dbReference>
<reference evidence="2 3" key="1">
    <citation type="journal article" date="2012" name="J. Bacteriol.">
        <title>Genome sequences for six rhodanobacter strains, isolated from soils and the terrestrial subsurface, with variable denitrification capabilities.</title>
        <authorList>
            <person name="Kostka J.E."/>
            <person name="Green S.J."/>
            <person name="Rishishwar L."/>
            <person name="Prakash O."/>
            <person name="Katz L.S."/>
            <person name="Marino-Ramirez L."/>
            <person name="Jordan I.K."/>
            <person name="Munk C."/>
            <person name="Ivanova N."/>
            <person name="Mikhailova N."/>
            <person name="Watson D.B."/>
            <person name="Brown S.D."/>
            <person name="Palumbo A.V."/>
            <person name="Brooks S.C."/>
        </authorList>
    </citation>
    <scope>NUCLEOTIDE SEQUENCE [LARGE SCALE GENOMIC DNA]</scope>
    <source>
        <strain evidence="3">Jip2T</strain>
    </source>
</reference>
<dbReference type="PATRIC" id="fig|1163408.3.peg.2511"/>
<comment type="caution">
    <text evidence="2">The sequence shown here is derived from an EMBL/GenBank/DDBJ whole genome shotgun (WGS) entry which is preliminary data.</text>
</comment>
<evidence type="ECO:0000259" key="1">
    <source>
        <dbReference type="Pfam" id="PF23961"/>
    </source>
</evidence>
<accession>I4VMU0</accession>
<dbReference type="eggNOG" id="ENOG50304ZA">
    <property type="taxonomic scope" value="Bacteria"/>
</dbReference>
<gene>
    <name evidence="2" type="ORF">UU9_12308</name>
</gene>
<feature type="domain" description="Phage neck terminator protein gp12-like" evidence="1">
    <location>
        <begin position="25"/>
        <end position="187"/>
    </location>
</feature>
<dbReference type="InterPro" id="IPR057087">
    <property type="entry name" value="Gp12-like"/>
</dbReference>